<accession>A0A934UR58</accession>
<dbReference type="PANTHER" id="PTHR30469:SF15">
    <property type="entry name" value="HLYD FAMILY OF SECRETION PROTEINS"/>
    <property type="match status" value="1"/>
</dbReference>
<evidence type="ECO:0000256" key="2">
    <source>
        <dbReference type="SAM" id="Coils"/>
    </source>
</evidence>
<name>A0A934UR58_9BURK</name>
<evidence type="ECO:0000256" key="1">
    <source>
        <dbReference type="ARBA" id="ARBA00009477"/>
    </source>
</evidence>
<dbReference type="AlphaFoldDB" id="A0A934UR58"/>
<dbReference type="Pfam" id="PF25954">
    <property type="entry name" value="Beta-barrel_RND_2"/>
    <property type="match status" value="1"/>
</dbReference>
<feature type="domain" description="CusB-like beta-barrel" evidence="3">
    <location>
        <begin position="219"/>
        <end position="284"/>
    </location>
</feature>
<dbReference type="InterPro" id="IPR006143">
    <property type="entry name" value="RND_pump_MFP"/>
</dbReference>
<dbReference type="Gene3D" id="2.40.420.20">
    <property type="match status" value="1"/>
</dbReference>
<dbReference type="Gene3D" id="1.10.287.470">
    <property type="entry name" value="Helix hairpin bin"/>
    <property type="match status" value="1"/>
</dbReference>
<sequence length="375" mass="39936">MRLLMLGVLCGCLALAGCNRQADAKAGPKEPSALLVGPEDVLVLRAGTLVSGPLITGTVQPERRADLRAEISAVVKEVLKENGDPVKKGDLLVRLDDTAIRDLMVSAQESERSARQAYEQAERQLQRLTTLRASGMASAQQLEDAEIRRNTTQSDHVAAKARTVQARQQLQRTEVRAPFDGIVAERKLSVGDTAAVGKELLKVMDPRTLRLEGLVSADAIQSVQRGQVVNFRVNGFGDKDFTGKVRLVSPAANPMTRQVEVLVDVDEALPRMSGLYAQGRIATQSGAALTLGAASLVRVGESAWVWRINDGKLQKVAVALGERDARSGEYVVRSGVAAGDRLLRTPIATLKEGQAVQEPPAGVAAAAASASSAVR</sequence>
<dbReference type="EMBL" id="JAEDAO010000001">
    <property type="protein sequence ID" value="MBK0392845.1"/>
    <property type="molecule type" value="Genomic_DNA"/>
</dbReference>
<dbReference type="NCBIfam" id="TIGR01730">
    <property type="entry name" value="RND_mfp"/>
    <property type="match status" value="1"/>
</dbReference>
<keyword evidence="6" id="KW-1185">Reference proteome</keyword>
<dbReference type="SUPFAM" id="SSF111369">
    <property type="entry name" value="HlyD-like secretion proteins"/>
    <property type="match status" value="1"/>
</dbReference>
<reference evidence="5" key="1">
    <citation type="submission" date="2020-12" db="EMBL/GenBank/DDBJ databases">
        <title>Ramlibacter sp. nov., isolated from a freshwater alga, Cryptomonas.</title>
        <authorList>
            <person name="Kim H.M."/>
            <person name="Jeon C.O."/>
        </authorList>
    </citation>
    <scope>NUCLEOTIDE SEQUENCE</scope>
    <source>
        <strain evidence="5">CrO1</strain>
    </source>
</reference>
<dbReference type="Pfam" id="PF25973">
    <property type="entry name" value="BSH_CzcB"/>
    <property type="match status" value="1"/>
</dbReference>
<dbReference type="PROSITE" id="PS51257">
    <property type="entry name" value="PROKAR_LIPOPROTEIN"/>
    <property type="match status" value="1"/>
</dbReference>
<organism evidence="5 6">
    <name type="scientific">Ramlibacter algicola</name>
    <dbReference type="NCBI Taxonomy" id="2795217"/>
    <lineage>
        <taxon>Bacteria</taxon>
        <taxon>Pseudomonadati</taxon>
        <taxon>Pseudomonadota</taxon>
        <taxon>Betaproteobacteria</taxon>
        <taxon>Burkholderiales</taxon>
        <taxon>Comamonadaceae</taxon>
        <taxon>Ramlibacter</taxon>
    </lineage>
</organism>
<gene>
    <name evidence="5" type="ORF">I8E28_09590</name>
</gene>
<feature type="coiled-coil region" evidence="2">
    <location>
        <begin position="104"/>
        <end position="131"/>
    </location>
</feature>
<dbReference type="InterPro" id="IPR058792">
    <property type="entry name" value="Beta-barrel_RND_2"/>
</dbReference>
<keyword evidence="2" id="KW-0175">Coiled coil</keyword>
<dbReference type="PANTHER" id="PTHR30469">
    <property type="entry name" value="MULTIDRUG RESISTANCE PROTEIN MDTA"/>
    <property type="match status" value="1"/>
</dbReference>
<dbReference type="GO" id="GO:0015562">
    <property type="term" value="F:efflux transmembrane transporter activity"/>
    <property type="evidence" value="ECO:0007669"/>
    <property type="project" value="TreeGrafter"/>
</dbReference>
<comment type="similarity">
    <text evidence="1">Belongs to the membrane fusion protein (MFP) (TC 8.A.1) family.</text>
</comment>
<dbReference type="Gene3D" id="2.40.50.100">
    <property type="match status" value="1"/>
</dbReference>
<comment type="caution">
    <text evidence="5">The sequence shown here is derived from an EMBL/GenBank/DDBJ whole genome shotgun (WGS) entry which is preliminary data.</text>
</comment>
<evidence type="ECO:0000313" key="5">
    <source>
        <dbReference type="EMBL" id="MBK0392845.1"/>
    </source>
</evidence>
<dbReference type="Proteomes" id="UP000617041">
    <property type="component" value="Unassembled WGS sequence"/>
</dbReference>
<dbReference type="GO" id="GO:1990281">
    <property type="term" value="C:efflux pump complex"/>
    <property type="evidence" value="ECO:0007669"/>
    <property type="project" value="TreeGrafter"/>
</dbReference>
<dbReference type="Gene3D" id="2.40.30.170">
    <property type="match status" value="1"/>
</dbReference>
<proteinExistence type="inferred from homology"/>
<evidence type="ECO:0000313" key="6">
    <source>
        <dbReference type="Proteomes" id="UP000617041"/>
    </source>
</evidence>
<evidence type="ECO:0000259" key="3">
    <source>
        <dbReference type="Pfam" id="PF25954"/>
    </source>
</evidence>
<feature type="domain" description="CzcB-like barrel-sandwich hybrid" evidence="4">
    <location>
        <begin position="65"/>
        <end position="205"/>
    </location>
</feature>
<dbReference type="InterPro" id="IPR058647">
    <property type="entry name" value="BSH_CzcB-like"/>
</dbReference>
<evidence type="ECO:0000259" key="4">
    <source>
        <dbReference type="Pfam" id="PF25973"/>
    </source>
</evidence>
<protein>
    <submittedName>
        <fullName evidence="5">Efflux RND transporter periplasmic adaptor subunit</fullName>
    </submittedName>
</protein>
<dbReference type="RefSeq" id="WP_200787754.1">
    <property type="nucleotide sequence ID" value="NZ_JAEDAO010000001.1"/>
</dbReference>